<dbReference type="Gene3D" id="3.30.1120.170">
    <property type="match status" value="1"/>
</dbReference>
<evidence type="ECO:0000313" key="15">
    <source>
        <dbReference type="Proteomes" id="UP001305702"/>
    </source>
</evidence>
<dbReference type="InterPro" id="IPR050448">
    <property type="entry name" value="OpgB/LTA_synthase_biosynth"/>
</dbReference>
<sequence length="627" mass="71805">MPRVRTAWKSPFVFFTVLMLLKIYLASFVLFGFQDAWMPLVTGIPPVWAAFGLVEWLSSRRKLLNYWWVSLLLTSVYFAAIMYYKYYGVIVTYHALQMANQLTQVKGSVTSLMHPYYLLVYADLVVMIVLYLAGSRRRSWEMAHRTERWRRGPAGVLLLSLLACFALIWPNRYSMNELKQTQQMGILNYEVFALFDTRKNWNFLDGNEELTPEAVMAFKGEETARPEQYWEAAKGRNVIVLQLESFQNFLLGLKIDGQEITPVMNKLMGESFYFPHVYQQVGQGNTSDAEFVVNTSFFIPPLDAAALEYADRELPSLPRLFREKGYQALTFHTNDVIFWNRGELYQALGFDRYYDKAFFGEEDTVHFGASDEVLYRKTAEELGRLKAEGKPFYAQVISMSAHHPFNLPEEKKRITLPERYHGSFVEEYLVSQNYADYAIGTFIEELKKQGLWDNSVLFVYGDHLGLPLYSMTKTDKALLKEMTGREYGYSDMMNIPLIIQAPGVTGPKQWPQLGGQVDFMPTIANLSGISLEGHPYFGQDLLNSTSNLLPQRYYLPSGSFFTGTAIFIPGKGFEDGTTFPLPYADEQSDPPTQEEYRKALELLELSDQYVNGLPLRSPSGSSANQQD</sequence>
<evidence type="ECO:0000256" key="4">
    <source>
        <dbReference type="ARBA" id="ARBA00022475"/>
    </source>
</evidence>
<dbReference type="Proteomes" id="UP001305702">
    <property type="component" value="Chromosome"/>
</dbReference>
<feature type="binding site" evidence="11">
    <location>
        <position position="462"/>
    </location>
    <ligand>
        <name>Mn(2+)</name>
        <dbReference type="ChEBI" id="CHEBI:29035"/>
    </ligand>
</feature>
<dbReference type="EC" id="2.7.8.-" evidence="14"/>
<dbReference type="GO" id="GO:0016740">
    <property type="term" value="F:transferase activity"/>
    <property type="evidence" value="ECO:0007669"/>
    <property type="project" value="UniProtKB-KW"/>
</dbReference>
<keyword evidence="7 8" id="KW-0472">Membrane</keyword>
<dbReference type="GO" id="GO:0005886">
    <property type="term" value="C:plasma membrane"/>
    <property type="evidence" value="ECO:0007669"/>
    <property type="project" value="UniProtKB-SubCell"/>
</dbReference>
<comment type="similarity">
    <text evidence="3 8">Belongs to the LTA synthase family.</text>
</comment>
<dbReference type="Gene3D" id="3.40.720.10">
    <property type="entry name" value="Alkaline Phosphatase, subunit A"/>
    <property type="match status" value="1"/>
</dbReference>
<dbReference type="InterPro" id="IPR017850">
    <property type="entry name" value="Alkaline_phosphatase_core_sf"/>
</dbReference>
<keyword evidence="6 12" id="KW-1133">Transmembrane helix</keyword>
<evidence type="ECO:0000256" key="11">
    <source>
        <dbReference type="PIRSR" id="PIRSR005091-3"/>
    </source>
</evidence>
<dbReference type="CDD" id="cd16015">
    <property type="entry name" value="LTA_synthase"/>
    <property type="match status" value="1"/>
</dbReference>
<feature type="transmembrane region" description="Helical" evidence="12">
    <location>
        <begin position="37"/>
        <end position="57"/>
    </location>
</feature>
<evidence type="ECO:0000256" key="7">
    <source>
        <dbReference type="ARBA" id="ARBA00023136"/>
    </source>
</evidence>
<dbReference type="PANTHER" id="PTHR47371">
    <property type="entry name" value="LIPOTEICHOIC ACID SYNTHASE"/>
    <property type="match status" value="1"/>
</dbReference>
<feature type="active site" evidence="9">
    <location>
        <position position="286"/>
    </location>
</feature>
<evidence type="ECO:0000256" key="3">
    <source>
        <dbReference type="ARBA" id="ARBA00009983"/>
    </source>
</evidence>
<keyword evidence="15" id="KW-1185">Reference proteome</keyword>
<keyword evidence="14" id="KW-0808">Transferase</keyword>
<feature type="transmembrane region" description="Helical" evidence="12">
    <location>
        <begin position="12"/>
        <end position="31"/>
    </location>
</feature>
<name>A0AA96RB34_9BACL</name>
<dbReference type="PIRSF" id="PIRSF005091">
    <property type="entry name" value="Mmb_sulf_HI1246"/>
    <property type="match status" value="1"/>
</dbReference>
<gene>
    <name evidence="14" type="ORF">MJA45_15670</name>
</gene>
<evidence type="ECO:0000259" key="13">
    <source>
        <dbReference type="Pfam" id="PF00884"/>
    </source>
</evidence>
<evidence type="ECO:0000256" key="10">
    <source>
        <dbReference type="PIRSR" id="PIRSR005091-2"/>
    </source>
</evidence>
<evidence type="ECO:0000313" key="14">
    <source>
        <dbReference type="EMBL" id="WNQ09085.1"/>
    </source>
</evidence>
<dbReference type="PANTHER" id="PTHR47371:SF3">
    <property type="entry name" value="PHOSPHOGLYCEROL TRANSFERASE I"/>
    <property type="match status" value="1"/>
</dbReference>
<feature type="binding site" evidence="10">
    <location>
        <position position="402"/>
    </location>
    <ligand>
        <name>substrate</name>
    </ligand>
</feature>
<reference evidence="14 15" key="1">
    <citation type="submission" date="2022-02" db="EMBL/GenBank/DDBJ databases">
        <title>Paenibacillus sp. MBLB1776 Whole Genome Shotgun Sequencing.</title>
        <authorList>
            <person name="Hwang C.Y."/>
            <person name="Cho E.-S."/>
            <person name="Seo M.-J."/>
        </authorList>
    </citation>
    <scope>NUCLEOTIDE SEQUENCE [LARGE SCALE GENOMIC DNA]</scope>
    <source>
        <strain evidence="14 15">MBLB1776</strain>
    </source>
</reference>
<dbReference type="AlphaFoldDB" id="A0AA96RB34"/>
<feature type="binding site" evidence="11">
    <location>
        <position position="286"/>
    </location>
    <ligand>
        <name>Mn(2+)</name>
        <dbReference type="ChEBI" id="CHEBI:29035"/>
    </ligand>
</feature>
<proteinExistence type="inferred from homology"/>
<evidence type="ECO:0000256" key="6">
    <source>
        <dbReference type="ARBA" id="ARBA00022989"/>
    </source>
</evidence>
<feature type="transmembrane region" description="Helical" evidence="12">
    <location>
        <begin position="154"/>
        <end position="170"/>
    </location>
</feature>
<evidence type="ECO:0000256" key="1">
    <source>
        <dbReference type="ARBA" id="ARBA00004651"/>
    </source>
</evidence>
<comment type="subcellular location">
    <subcellularLocation>
        <location evidence="1">Cell membrane</location>
        <topology evidence="1">Multi-pass membrane protein</topology>
    </subcellularLocation>
</comment>
<dbReference type="RefSeq" id="WP_315602852.1">
    <property type="nucleotide sequence ID" value="NZ_CP130318.1"/>
</dbReference>
<dbReference type="EMBL" id="CP130318">
    <property type="protein sequence ID" value="WNQ09085.1"/>
    <property type="molecule type" value="Genomic_DNA"/>
</dbReference>
<keyword evidence="10" id="KW-0464">Manganese</keyword>
<feature type="transmembrane region" description="Helical" evidence="12">
    <location>
        <begin position="64"/>
        <end position="84"/>
    </location>
</feature>
<dbReference type="GO" id="GO:0046872">
    <property type="term" value="F:metal ion binding"/>
    <property type="evidence" value="ECO:0007669"/>
    <property type="project" value="UniProtKB-KW"/>
</dbReference>
<keyword evidence="4 8" id="KW-1003">Cell membrane</keyword>
<comment type="pathway">
    <text evidence="2">Cell wall biogenesis; lipoteichoic acid biosynthesis.</text>
</comment>
<evidence type="ECO:0000256" key="9">
    <source>
        <dbReference type="PIRSR" id="PIRSR005091-1"/>
    </source>
</evidence>
<keyword evidence="5 12" id="KW-0812">Transmembrane</keyword>
<dbReference type="Pfam" id="PF00884">
    <property type="entry name" value="Sulfatase"/>
    <property type="match status" value="1"/>
</dbReference>
<dbReference type="InterPro" id="IPR012160">
    <property type="entry name" value="LtaS-like"/>
</dbReference>
<feature type="binding site" evidence="11">
    <location>
        <position position="244"/>
    </location>
    <ligand>
        <name>Mn(2+)</name>
        <dbReference type="ChEBI" id="CHEBI:29035"/>
    </ligand>
</feature>
<evidence type="ECO:0000256" key="2">
    <source>
        <dbReference type="ARBA" id="ARBA00004936"/>
    </source>
</evidence>
<accession>A0AA96RB34</accession>
<keyword evidence="10" id="KW-0479">Metal-binding</keyword>
<evidence type="ECO:0000256" key="12">
    <source>
        <dbReference type="SAM" id="Phobius"/>
    </source>
</evidence>
<dbReference type="InterPro" id="IPR000917">
    <property type="entry name" value="Sulfatase_N"/>
</dbReference>
<feature type="domain" description="Sulfatase N-terminal" evidence="13">
    <location>
        <begin position="236"/>
        <end position="529"/>
    </location>
</feature>
<dbReference type="SUPFAM" id="SSF53649">
    <property type="entry name" value="Alkaline phosphatase-like"/>
    <property type="match status" value="1"/>
</dbReference>
<protein>
    <submittedName>
        <fullName evidence="14">LTA synthase family protein</fullName>
        <ecNumber evidence="14">2.7.8.-</ecNumber>
    </submittedName>
</protein>
<feature type="transmembrane region" description="Helical" evidence="12">
    <location>
        <begin position="116"/>
        <end position="133"/>
    </location>
</feature>
<evidence type="ECO:0000256" key="5">
    <source>
        <dbReference type="ARBA" id="ARBA00022692"/>
    </source>
</evidence>
<feature type="binding site" evidence="11">
    <location>
        <position position="463"/>
    </location>
    <ligand>
        <name>Mn(2+)</name>
        <dbReference type="ChEBI" id="CHEBI:29035"/>
    </ligand>
</feature>
<organism evidence="14 15">
    <name type="scientific">Paenibacillus aurantius</name>
    <dbReference type="NCBI Taxonomy" id="2918900"/>
    <lineage>
        <taxon>Bacteria</taxon>
        <taxon>Bacillati</taxon>
        <taxon>Bacillota</taxon>
        <taxon>Bacilli</taxon>
        <taxon>Bacillales</taxon>
        <taxon>Paenibacillaceae</taxon>
        <taxon>Paenibacillus</taxon>
    </lineage>
</organism>
<evidence type="ECO:0000256" key="8">
    <source>
        <dbReference type="PIRNR" id="PIRNR005091"/>
    </source>
</evidence>
<dbReference type="KEGG" id="paun:MJA45_15670"/>